<dbReference type="InterPro" id="IPR028096">
    <property type="entry name" value="EfeO_Cupredoxin"/>
</dbReference>
<dbReference type="EMBL" id="KF602048">
    <property type="protein sequence ID" value="AHE38922.1"/>
    <property type="molecule type" value="Genomic_DNA"/>
</dbReference>
<reference evidence="3" key="1">
    <citation type="submission" date="2013-09" db="EMBL/GenBank/DDBJ databases">
        <title>Complete nucleotide sequence of Streptomyces linear plasmid pFRL3.</title>
        <authorList>
            <person name="Chen Z."/>
            <person name="Fang P."/>
            <person name="Qin Z."/>
        </authorList>
    </citation>
    <scope>NUCLEOTIDE SEQUENCE</scope>
    <source>
        <plasmid evidence="3">pFRL3</plasmid>
    </source>
</reference>
<proteinExistence type="predicted"/>
<dbReference type="AlphaFoldDB" id="V9Z2Z6"/>
<evidence type="ECO:0000259" key="2">
    <source>
        <dbReference type="Pfam" id="PF13473"/>
    </source>
</evidence>
<accession>V9Z2Z6</accession>
<name>V9Z2Z6_9ACTN</name>
<organism evidence="3">
    <name type="scientific">Streptomyces sp. FR1</name>
    <dbReference type="NCBI Taxonomy" id="349971"/>
    <lineage>
        <taxon>Bacteria</taxon>
        <taxon>Bacillati</taxon>
        <taxon>Actinomycetota</taxon>
        <taxon>Actinomycetes</taxon>
        <taxon>Kitasatosporales</taxon>
        <taxon>Streptomycetaceae</taxon>
        <taxon>Streptomyces</taxon>
    </lineage>
</organism>
<feature type="region of interest" description="Disordered" evidence="1">
    <location>
        <begin position="16"/>
        <end position="41"/>
    </location>
</feature>
<gene>
    <name evidence="3" type="ORF">pFRL3_145</name>
</gene>
<dbReference type="SUPFAM" id="SSF49503">
    <property type="entry name" value="Cupredoxins"/>
    <property type="match status" value="1"/>
</dbReference>
<dbReference type="InterPro" id="IPR052721">
    <property type="entry name" value="ET_Amicyanin"/>
</dbReference>
<sequence>MALAAAAVLLFATACSDGDDEPASTSPSPTSSASSPATTPADTVTITMENFAFSPANPQVRPGEKITVVNKDSAAHTVTATEGDAFDTGSIAGGKSGTFTAPSEPGEYAFVCTFHPNMTGTLIVG</sequence>
<dbReference type="PANTHER" id="PTHR36507:SF1">
    <property type="entry name" value="BLL1555 PROTEIN"/>
    <property type="match status" value="1"/>
</dbReference>
<keyword evidence="3" id="KW-0614">Plasmid</keyword>
<evidence type="ECO:0000256" key="1">
    <source>
        <dbReference type="SAM" id="MobiDB-lite"/>
    </source>
</evidence>
<feature type="compositionally biased region" description="Low complexity" evidence="1">
    <location>
        <begin position="23"/>
        <end position="41"/>
    </location>
</feature>
<dbReference type="PANTHER" id="PTHR36507">
    <property type="entry name" value="BLL1555 PROTEIN"/>
    <property type="match status" value="1"/>
</dbReference>
<dbReference type="RefSeq" id="WP_024126303.1">
    <property type="nucleotide sequence ID" value="NC_023283.1"/>
</dbReference>
<geneLocation type="plasmid" evidence="3">
    <name>pFRL3</name>
</geneLocation>
<dbReference type="Gene3D" id="2.60.40.420">
    <property type="entry name" value="Cupredoxins - blue copper proteins"/>
    <property type="match status" value="1"/>
</dbReference>
<feature type="domain" description="EfeO-type cupredoxin-like" evidence="2">
    <location>
        <begin position="33"/>
        <end position="124"/>
    </location>
</feature>
<evidence type="ECO:0000313" key="3">
    <source>
        <dbReference type="EMBL" id="AHE38922.1"/>
    </source>
</evidence>
<dbReference type="InterPro" id="IPR008972">
    <property type="entry name" value="Cupredoxin"/>
</dbReference>
<protein>
    <submittedName>
        <fullName evidence="3">Blue (Type 1) copper domain protein</fullName>
    </submittedName>
</protein>
<dbReference type="Pfam" id="PF13473">
    <property type="entry name" value="Cupredoxin_1"/>
    <property type="match status" value="1"/>
</dbReference>